<dbReference type="GO" id="GO:0004864">
    <property type="term" value="F:protein phosphatase inhibitor activity"/>
    <property type="evidence" value="ECO:0007669"/>
    <property type="project" value="UniProtKB-ARBA"/>
</dbReference>
<gene>
    <name evidence="1" type="ORF">SADUNF_Sadunf18G0036000</name>
</gene>
<dbReference type="Pfam" id="PF10604">
    <property type="entry name" value="Polyketide_cyc2"/>
    <property type="match status" value="2"/>
</dbReference>
<dbReference type="AlphaFoldDB" id="A0A835J594"/>
<sequence>MEQNPQPKWEGKVSTRLAKATADQIWPLLNDFFNLHKWFPSLATCYGIHGTNGEPGCIRYCGGSSIPSTDTNKGGNNRPVSWSTERLTAVDHVERSLSYEIVDSNIGFRSYVSAVKVVPQGDDGRDGCVIEWSFNVDPVKGLVLNELVRKYEVGLQQMAKRMEDDAVRGYEEGKKHLIEGETQLKWEGKATAEVRVPAEKVWCFLEDFCNIHKWIPTVDTCYQVEGELGQPGLVRHCASSSTLASEGRREGIKISWAKEKVLMINPIERCLSYEIMENNIGFKSYVATVKVLPINGDGQDGCKIEWSFVSDPIEGWRFEDLNSYISNCLQFMSQNMEQAVLSG</sequence>
<keyword evidence="2" id="KW-1185">Reference proteome</keyword>
<reference evidence="1 2" key="1">
    <citation type="submission" date="2020-10" db="EMBL/GenBank/DDBJ databases">
        <title>Plant Genome Project.</title>
        <authorList>
            <person name="Zhang R.-G."/>
        </authorList>
    </citation>
    <scope>NUCLEOTIDE SEQUENCE [LARGE SCALE GENOMIC DNA]</scope>
    <source>
        <strain evidence="1">FAFU-HL-1</strain>
        <tissue evidence="1">Leaf</tissue>
    </source>
</reference>
<dbReference type="InterPro" id="IPR023393">
    <property type="entry name" value="START-like_dom_sf"/>
</dbReference>
<comment type="caution">
    <text evidence="1">The sequence shown here is derived from an EMBL/GenBank/DDBJ whole genome shotgun (WGS) entry which is preliminary data.</text>
</comment>
<name>A0A835J594_9ROSI</name>
<dbReference type="InterPro" id="IPR053249">
    <property type="entry name" value="LFS"/>
</dbReference>
<evidence type="ECO:0000313" key="1">
    <source>
        <dbReference type="EMBL" id="KAF9662274.1"/>
    </source>
</evidence>
<dbReference type="EMBL" id="JADGMS010000018">
    <property type="protein sequence ID" value="KAF9662274.1"/>
    <property type="molecule type" value="Genomic_DNA"/>
</dbReference>
<evidence type="ECO:0000313" key="2">
    <source>
        <dbReference type="Proteomes" id="UP000657918"/>
    </source>
</evidence>
<proteinExistence type="predicted"/>
<dbReference type="SUPFAM" id="SSF55961">
    <property type="entry name" value="Bet v1-like"/>
    <property type="match status" value="2"/>
</dbReference>
<protein>
    <recommendedName>
        <fullName evidence="3">Lachrymatory-factor synthase</fullName>
    </recommendedName>
</protein>
<accession>A0A835J594</accession>
<dbReference type="CDD" id="cd07821">
    <property type="entry name" value="PYR_PYL_RCAR_like"/>
    <property type="match status" value="2"/>
</dbReference>
<dbReference type="FunFam" id="3.30.530.20:FF:000064">
    <property type="entry name" value="Lachrymatory-factor synthase"/>
    <property type="match status" value="2"/>
</dbReference>
<dbReference type="InterPro" id="IPR019587">
    <property type="entry name" value="Polyketide_cyclase/dehydratase"/>
</dbReference>
<dbReference type="PANTHER" id="PTHR33789:SF15">
    <property type="entry name" value="LACHRYMATORY-FACTOR SYNTHASE"/>
    <property type="match status" value="1"/>
</dbReference>
<evidence type="ECO:0008006" key="3">
    <source>
        <dbReference type="Google" id="ProtNLM"/>
    </source>
</evidence>
<dbReference type="Proteomes" id="UP000657918">
    <property type="component" value="Unassembled WGS sequence"/>
</dbReference>
<dbReference type="PANTHER" id="PTHR33789">
    <property type="entry name" value="LACHRYMATORY-FACTOR SYNTHASE"/>
    <property type="match status" value="1"/>
</dbReference>
<dbReference type="Gene3D" id="3.30.530.20">
    <property type="match status" value="2"/>
</dbReference>
<dbReference type="OrthoDB" id="1928994at2759"/>
<organism evidence="1 2">
    <name type="scientific">Salix dunnii</name>
    <dbReference type="NCBI Taxonomy" id="1413687"/>
    <lineage>
        <taxon>Eukaryota</taxon>
        <taxon>Viridiplantae</taxon>
        <taxon>Streptophyta</taxon>
        <taxon>Embryophyta</taxon>
        <taxon>Tracheophyta</taxon>
        <taxon>Spermatophyta</taxon>
        <taxon>Magnoliopsida</taxon>
        <taxon>eudicotyledons</taxon>
        <taxon>Gunneridae</taxon>
        <taxon>Pentapetalae</taxon>
        <taxon>rosids</taxon>
        <taxon>fabids</taxon>
        <taxon>Malpighiales</taxon>
        <taxon>Salicaceae</taxon>
        <taxon>Saliceae</taxon>
        <taxon>Salix</taxon>
    </lineage>
</organism>